<feature type="coiled-coil region" evidence="1">
    <location>
        <begin position="28"/>
        <end position="153"/>
    </location>
</feature>
<evidence type="ECO:0000313" key="3">
    <source>
        <dbReference type="Proteomes" id="UP001161017"/>
    </source>
</evidence>
<dbReference type="EMBL" id="JAPUFD010000015">
    <property type="protein sequence ID" value="MDI1491585.1"/>
    <property type="molecule type" value="Genomic_DNA"/>
</dbReference>
<evidence type="ECO:0000313" key="2">
    <source>
        <dbReference type="EMBL" id="MDI1491585.1"/>
    </source>
</evidence>
<keyword evidence="3" id="KW-1185">Reference proteome</keyword>
<dbReference type="Proteomes" id="UP001161017">
    <property type="component" value="Unassembled WGS sequence"/>
</dbReference>
<evidence type="ECO:0000256" key="1">
    <source>
        <dbReference type="SAM" id="Coils"/>
    </source>
</evidence>
<accession>A0AA43QWJ8</accession>
<keyword evidence="1" id="KW-0175">Coiled coil</keyword>
<dbReference type="AlphaFoldDB" id="A0AA43QWJ8"/>
<gene>
    <name evidence="2" type="ORF">OHK93_002794</name>
</gene>
<name>A0AA43QWJ8_9LECA</name>
<sequence length="364" mass="41321">MEELAVGVEPTSSPNVDTALTSAKDGLIETLRKELGIAKEQNDALEAKNKDKDGLIQQFQALEQQLNEEGEGSYQDYWNLQRSHDRESDNLAMEKKRVQEVQKELAVRNKFISNLFSQGQVLQQQQSTKETELKELQKKLSVLEAQDATHKAQIDTMQENLDLCRDALRTKDERITQLEAKVGDLVAVSTTKDERINGLHQQQASVVNENANIRGQAERLMGDSEQNHRLRAENAQLRLVNADLETTNGYHQRYINDLTSQKILLGTRVDGQYRTIASLARVDGKRQYEIKDLYHGYACLCVKARNEPVSKDVFRATSHARFEEDHPVDGPCQDSSTLTILSPKPVRPNPTWVHNESFEQLDLD</sequence>
<comment type="caution">
    <text evidence="2">The sequence shown here is derived from an EMBL/GenBank/DDBJ whole genome shotgun (WGS) entry which is preliminary data.</text>
</comment>
<proteinExistence type="predicted"/>
<reference evidence="2" key="1">
    <citation type="journal article" date="2023" name="Genome Biol. Evol.">
        <title>First Whole Genome Sequence and Flow Cytometry Genome Size Data for the Lichen-Forming Fungus Ramalina farinacea (Ascomycota).</title>
        <authorList>
            <person name="Llewellyn T."/>
            <person name="Mian S."/>
            <person name="Hill R."/>
            <person name="Leitch I.J."/>
            <person name="Gaya E."/>
        </authorList>
    </citation>
    <scope>NUCLEOTIDE SEQUENCE</scope>
    <source>
        <strain evidence="2">LIQ254RAFAR</strain>
    </source>
</reference>
<protein>
    <submittedName>
        <fullName evidence="2">Uncharacterized protein</fullName>
    </submittedName>
</protein>
<organism evidence="2 3">
    <name type="scientific">Ramalina farinacea</name>
    <dbReference type="NCBI Taxonomy" id="258253"/>
    <lineage>
        <taxon>Eukaryota</taxon>
        <taxon>Fungi</taxon>
        <taxon>Dikarya</taxon>
        <taxon>Ascomycota</taxon>
        <taxon>Pezizomycotina</taxon>
        <taxon>Lecanoromycetes</taxon>
        <taxon>OSLEUM clade</taxon>
        <taxon>Lecanoromycetidae</taxon>
        <taxon>Lecanorales</taxon>
        <taxon>Lecanorineae</taxon>
        <taxon>Ramalinaceae</taxon>
        <taxon>Ramalina</taxon>
    </lineage>
</organism>